<organism evidence="1 2">
    <name type="scientific">Candidatus Vogelbacteria bacterium CG10_big_fil_rev_8_21_14_0_10_50_13</name>
    <dbReference type="NCBI Taxonomy" id="1975044"/>
    <lineage>
        <taxon>Bacteria</taxon>
        <taxon>Candidatus Vogeliibacteriota</taxon>
    </lineage>
</organism>
<accession>A0A2H0RGU2</accession>
<dbReference type="Proteomes" id="UP000230906">
    <property type="component" value="Unassembled WGS sequence"/>
</dbReference>
<sequence>MFNSLNQNLKKMKTITLGKLEIGLIVLAVAITLSLIGAIPALAADITVVTDNNASIFNWVGVSANTGHNVANGGAGSSAGDGGNASVFGSGVADAGNGGAGGDGGNGGGILTGDAY</sequence>
<reference evidence="1 2" key="1">
    <citation type="submission" date="2017-09" db="EMBL/GenBank/DDBJ databases">
        <title>Depth-based differentiation of microbial function through sediment-hosted aquifers and enrichment of novel symbionts in the deep terrestrial subsurface.</title>
        <authorList>
            <person name="Probst A.J."/>
            <person name="Ladd B."/>
            <person name="Jarett J.K."/>
            <person name="Geller-Mcgrath D.E."/>
            <person name="Sieber C.M."/>
            <person name="Emerson J.B."/>
            <person name="Anantharaman K."/>
            <person name="Thomas B.C."/>
            <person name="Malmstrom R."/>
            <person name="Stieglmeier M."/>
            <person name="Klingl A."/>
            <person name="Woyke T."/>
            <person name="Ryan C.M."/>
            <person name="Banfield J.F."/>
        </authorList>
    </citation>
    <scope>NUCLEOTIDE SEQUENCE [LARGE SCALE GENOMIC DNA]</scope>
    <source>
        <strain evidence="1">CG10_big_fil_rev_8_21_14_0_10_50_13</strain>
    </source>
</reference>
<evidence type="ECO:0000313" key="1">
    <source>
        <dbReference type="EMBL" id="PIR45650.1"/>
    </source>
</evidence>
<proteinExistence type="predicted"/>
<protein>
    <submittedName>
        <fullName evidence="1">Uncharacterized protein</fullName>
    </submittedName>
</protein>
<evidence type="ECO:0000313" key="2">
    <source>
        <dbReference type="Proteomes" id="UP000230906"/>
    </source>
</evidence>
<name>A0A2H0RGU2_9BACT</name>
<feature type="non-terminal residue" evidence="1">
    <location>
        <position position="116"/>
    </location>
</feature>
<dbReference type="EMBL" id="PCYJ01000006">
    <property type="protein sequence ID" value="PIR45650.1"/>
    <property type="molecule type" value="Genomic_DNA"/>
</dbReference>
<comment type="caution">
    <text evidence="1">The sequence shown here is derived from an EMBL/GenBank/DDBJ whole genome shotgun (WGS) entry which is preliminary data.</text>
</comment>
<dbReference type="AlphaFoldDB" id="A0A2H0RGU2"/>
<gene>
    <name evidence="1" type="ORF">COV09_00310</name>
</gene>